<dbReference type="EMBL" id="JAFBMS010000007">
    <property type="protein sequence ID" value="KAG9350706.1"/>
    <property type="molecule type" value="Genomic_DNA"/>
</dbReference>
<dbReference type="GO" id="GO:0005576">
    <property type="term" value="C:extracellular region"/>
    <property type="evidence" value="ECO:0007669"/>
    <property type="project" value="InterPro"/>
</dbReference>
<feature type="signal peptide" evidence="1">
    <location>
        <begin position="1"/>
        <end position="21"/>
    </location>
</feature>
<name>A0A8T2PG48_9TELE</name>
<organism evidence="2 3">
    <name type="scientific">Albula glossodonta</name>
    <name type="common">roundjaw bonefish</name>
    <dbReference type="NCBI Taxonomy" id="121402"/>
    <lineage>
        <taxon>Eukaryota</taxon>
        <taxon>Metazoa</taxon>
        <taxon>Chordata</taxon>
        <taxon>Craniata</taxon>
        <taxon>Vertebrata</taxon>
        <taxon>Euteleostomi</taxon>
        <taxon>Actinopterygii</taxon>
        <taxon>Neopterygii</taxon>
        <taxon>Teleostei</taxon>
        <taxon>Albuliformes</taxon>
        <taxon>Albulidae</taxon>
        <taxon>Albula</taxon>
    </lineage>
</organism>
<sequence>MLLRIVAVFSLAVALFGYLEGKGVQMQRDIQCCMQYSQGKVRAKDVLRLYTKRAVKCADPRDRKVKRLLRKLTQRQRTKAHGT</sequence>
<evidence type="ECO:0000313" key="2">
    <source>
        <dbReference type="EMBL" id="KAG9350706.1"/>
    </source>
</evidence>
<evidence type="ECO:0000256" key="1">
    <source>
        <dbReference type="SAM" id="SignalP"/>
    </source>
</evidence>
<dbReference type="Proteomes" id="UP000824540">
    <property type="component" value="Unassembled WGS sequence"/>
</dbReference>
<keyword evidence="1" id="KW-0732">Signal</keyword>
<feature type="chain" id="PRO_5035779687" description="C-C motif chemokine" evidence="1">
    <location>
        <begin position="22"/>
        <end position="83"/>
    </location>
</feature>
<dbReference type="GO" id="GO:0006955">
    <property type="term" value="P:immune response"/>
    <property type="evidence" value="ECO:0007669"/>
    <property type="project" value="InterPro"/>
</dbReference>
<comment type="caution">
    <text evidence="2">The sequence shown here is derived from an EMBL/GenBank/DDBJ whole genome shotgun (WGS) entry which is preliminary data.</text>
</comment>
<dbReference type="OrthoDB" id="8955138at2759"/>
<accession>A0A8T2PG48</accession>
<reference evidence="2" key="1">
    <citation type="thesis" date="2021" institute="BYU ScholarsArchive" country="Provo, UT, USA">
        <title>Applications of and Algorithms for Genome Assembly and Genomic Analyses with an Emphasis on Marine Teleosts.</title>
        <authorList>
            <person name="Pickett B.D."/>
        </authorList>
    </citation>
    <scope>NUCLEOTIDE SEQUENCE</scope>
    <source>
        <strain evidence="2">HI-2016</strain>
    </source>
</reference>
<dbReference type="SUPFAM" id="SSF54117">
    <property type="entry name" value="Interleukin 8-like chemokines"/>
    <property type="match status" value="1"/>
</dbReference>
<evidence type="ECO:0008006" key="4">
    <source>
        <dbReference type="Google" id="ProtNLM"/>
    </source>
</evidence>
<dbReference type="InterPro" id="IPR036048">
    <property type="entry name" value="Interleukin_8-like_sf"/>
</dbReference>
<evidence type="ECO:0000313" key="3">
    <source>
        <dbReference type="Proteomes" id="UP000824540"/>
    </source>
</evidence>
<protein>
    <recommendedName>
        <fullName evidence="4">C-C motif chemokine</fullName>
    </recommendedName>
</protein>
<feature type="non-terminal residue" evidence="2">
    <location>
        <position position="1"/>
    </location>
</feature>
<dbReference type="GO" id="GO:0008009">
    <property type="term" value="F:chemokine activity"/>
    <property type="evidence" value="ECO:0007669"/>
    <property type="project" value="InterPro"/>
</dbReference>
<keyword evidence="3" id="KW-1185">Reference proteome</keyword>
<gene>
    <name evidence="2" type="ORF">JZ751_024595</name>
</gene>
<dbReference type="AlphaFoldDB" id="A0A8T2PG48"/>
<proteinExistence type="predicted"/>